<name>A0ABU0P236_STRRH</name>
<evidence type="ECO:0000313" key="2">
    <source>
        <dbReference type="Proteomes" id="UP001230654"/>
    </source>
</evidence>
<evidence type="ECO:0000313" key="1">
    <source>
        <dbReference type="EMBL" id="MDQ0585455.1"/>
    </source>
</evidence>
<comment type="caution">
    <text evidence="1">The sequence shown here is derived from an EMBL/GenBank/DDBJ whole genome shotgun (WGS) entry which is preliminary data.</text>
</comment>
<reference evidence="1 2" key="1">
    <citation type="submission" date="2023-07" db="EMBL/GenBank/DDBJ databases">
        <title>Comparative genomics of wheat-associated soil bacteria to identify genetic determinants of phenazine resistance.</title>
        <authorList>
            <person name="Mouncey N."/>
        </authorList>
    </citation>
    <scope>NUCLEOTIDE SEQUENCE [LARGE SCALE GENOMIC DNA]</scope>
    <source>
        <strain evidence="1 2">B2I6</strain>
    </source>
</reference>
<dbReference type="InterPro" id="IPR029074">
    <property type="entry name" value="Imm49"/>
</dbReference>
<protein>
    <recommendedName>
        <fullName evidence="3">Immunity protein 49 of polymorphic toxin system</fullName>
    </recommendedName>
</protein>
<dbReference type="Pfam" id="PF15575">
    <property type="entry name" value="Imm49"/>
    <property type="match status" value="1"/>
</dbReference>
<dbReference type="Proteomes" id="UP001230654">
    <property type="component" value="Unassembled WGS sequence"/>
</dbReference>
<dbReference type="EMBL" id="JAUSWV010000002">
    <property type="protein sequence ID" value="MDQ0585455.1"/>
    <property type="molecule type" value="Genomic_DNA"/>
</dbReference>
<gene>
    <name evidence="1" type="ORF">QF030_007633</name>
</gene>
<sequence>MPEVTRHKVSELRITHALDDIYRRTSVHWRELYYYVSLKRLQEMGGELLDHAAASTLQDPALGSPLSRTVLSTAAECALGVLSVGAFPKGDFEIPLPLVGETLSSADPGCAPAAELVPTARTWLDAFTLCVISGAIGEAKRGIGLVLRNDYAPAIHDGVPYSPLESRSGPADLVEMDVLCGYLTRASSHLPSGWPTTTLCMPTADERGEAARRLDALVALSPDQRLLRVLLQDDQREFERALVDRLIEYRESRPADAAPRSLLPIGAIALAALAVHVHGWELNTRSGYLPEGLLRASQGAPGAGA</sequence>
<dbReference type="RefSeq" id="WP_307167145.1">
    <property type="nucleotide sequence ID" value="NZ_JAUSWV010000002.1"/>
</dbReference>
<keyword evidence="2" id="KW-1185">Reference proteome</keyword>
<accession>A0ABU0P236</accession>
<proteinExistence type="predicted"/>
<evidence type="ECO:0008006" key="3">
    <source>
        <dbReference type="Google" id="ProtNLM"/>
    </source>
</evidence>
<organism evidence="1 2">
    <name type="scientific">Streptomyces rishiriensis</name>
    <dbReference type="NCBI Taxonomy" id="68264"/>
    <lineage>
        <taxon>Bacteria</taxon>
        <taxon>Bacillati</taxon>
        <taxon>Actinomycetota</taxon>
        <taxon>Actinomycetes</taxon>
        <taxon>Kitasatosporales</taxon>
        <taxon>Streptomycetaceae</taxon>
        <taxon>Streptomyces</taxon>
    </lineage>
</organism>